<protein>
    <recommendedName>
        <fullName evidence="2">Ferrochelatase</fullName>
    </recommendedName>
</protein>
<dbReference type="EMBL" id="FPHH01000146">
    <property type="protein sequence ID" value="SFV70465.1"/>
    <property type="molecule type" value="Genomic_DNA"/>
</dbReference>
<gene>
    <name evidence="1" type="ORF">MNB_SM-5-1502</name>
</gene>
<evidence type="ECO:0008006" key="2">
    <source>
        <dbReference type="Google" id="ProtNLM"/>
    </source>
</evidence>
<reference evidence="1" key="1">
    <citation type="submission" date="2016-10" db="EMBL/GenBank/DDBJ databases">
        <authorList>
            <person name="de Groot N.N."/>
        </authorList>
    </citation>
    <scope>NUCLEOTIDE SEQUENCE</scope>
</reference>
<evidence type="ECO:0000313" key="1">
    <source>
        <dbReference type="EMBL" id="SFV70465.1"/>
    </source>
</evidence>
<dbReference type="InterPro" id="IPR035911">
    <property type="entry name" value="MurE/MurF_N"/>
</dbReference>
<proteinExistence type="predicted"/>
<dbReference type="AlphaFoldDB" id="A0A1W1CXL0"/>
<dbReference type="Gene3D" id="3.40.1390.10">
    <property type="entry name" value="MurE/MurF, N-terminal domain"/>
    <property type="match status" value="1"/>
</dbReference>
<sequence length="338" mass="39354">MRLENIIALTNGELLNSPFINNFTNIIVEAKAVKRGDLFIAFEEDTIEEALENGAYGIIFDTPTQIRDREIAWIEVQSVENALVRLLRFELLNKDITVYSCDEITLKLAKQIVSEPTFIPLYGDIRSIFKNLVNIETHHTLLFSPTLTTADIFTQIDKIPKTNQNRVKIVEKTLFETSFIYNDIFYDRQFISPLFIPHLNTLLSFFEELEIDFKLKKFTPIDNFEAIFTNKNFEIKEFGASDKVLIFEKSISLVENEILFLNNNATWAKTIYIVPKEMQKNLSEEILTIKNLFFYHSKEEIKEILRKNIFHFAFVAGVDKSILDKPLIQQTQLTLDFL</sequence>
<accession>A0A1W1CXL0</accession>
<name>A0A1W1CXL0_9ZZZZ</name>
<organism evidence="1">
    <name type="scientific">hydrothermal vent metagenome</name>
    <dbReference type="NCBI Taxonomy" id="652676"/>
    <lineage>
        <taxon>unclassified sequences</taxon>
        <taxon>metagenomes</taxon>
        <taxon>ecological metagenomes</taxon>
    </lineage>
</organism>
<dbReference type="SUPFAM" id="SSF63418">
    <property type="entry name" value="MurE/MurF N-terminal domain"/>
    <property type="match status" value="1"/>
</dbReference>